<keyword evidence="2" id="KW-1133">Transmembrane helix</keyword>
<feature type="transmembrane region" description="Helical" evidence="2">
    <location>
        <begin position="187"/>
        <end position="206"/>
    </location>
</feature>
<dbReference type="PANTHER" id="PTHR44360:SF1">
    <property type="entry name" value="DNAJ HOMOLOG SUBFAMILY B MEMBER 9"/>
    <property type="match status" value="1"/>
</dbReference>
<evidence type="ECO:0000256" key="1">
    <source>
        <dbReference type="ARBA" id="ARBA00023186"/>
    </source>
</evidence>
<organism evidence="4 5">
    <name type="scientific">Podila minutissima</name>
    <dbReference type="NCBI Taxonomy" id="64525"/>
    <lineage>
        <taxon>Eukaryota</taxon>
        <taxon>Fungi</taxon>
        <taxon>Fungi incertae sedis</taxon>
        <taxon>Mucoromycota</taxon>
        <taxon>Mortierellomycotina</taxon>
        <taxon>Mortierellomycetes</taxon>
        <taxon>Mortierellales</taxon>
        <taxon>Mortierellaceae</taxon>
        <taxon>Podila</taxon>
    </lineage>
</organism>
<dbReference type="GO" id="GO:0051087">
    <property type="term" value="F:protein-folding chaperone binding"/>
    <property type="evidence" value="ECO:0007669"/>
    <property type="project" value="TreeGrafter"/>
</dbReference>
<dbReference type="InterPro" id="IPR018253">
    <property type="entry name" value="DnaJ_domain_CS"/>
</dbReference>
<dbReference type="Pfam" id="PF00226">
    <property type="entry name" value="DnaJ"/>
    <property type="match status" value="1"/>
</dbReference>
<dbReference type="PANTHER" id="PTHR44360">
    <property type="entry name" value="DNAJ HOMOLOG SUBFAMILY B MEMBER 9"/>
    <property type="match status" value="1"/>
</dbReference>
<dbReference type="CDD" id="cd06257">
    <property type="entry name" value="DnaJ"/>
    <property type="match status" value="1"/>
</dbReference>
<keyword evidence="2" id="KW-0812">Transmembrane</keyword>
<dbReference type="InterPro" id="IPR051948">
    <property type="entry name" value="Hsp70_co-chaperone_J-domain"/>
</dbReference>
<dbReference type="PROSITE" id="PS50076">
    <property type="entry name" value="DNAJ_2"/>
    <property type="match status" value="1"/>
</dbReference>
<comment type="caution">
    <text evidence="4">The sequence shown here is derived from an EMBL/GenBank/DDBJ whole genome shotgun (WGS) entry which is preliminary data.</text>
</comment>
<feature type="domain" description="J" evidence="3">
    <location>
        <begin position="75"/>
        <end position="139"/>
    </location>
</feature>
<dbReference type="InterPro" id="IPR036869">
    <property type="entry name" value="J_dom_sf"/>
</dbReference>
<feature type="transmembrane region" description="Helical" evidence="2">
    <location>
        <begin position="6"/>
        <end position="28"/>
    </location>
</feature>
<dbReference type="InterPro" id="IPR001623">
    <property type="entry name" value="DnaJ_domain"/>
</dbReference>
<keyword evidence="1" id="KW-0143">Chaperone</keyword>
<sequence>MESYAGLAGWAILPSFVTNVIQSIWYSIKYPVNSAAKPAANTPKYRRHYNRIYCAVVLAYLAYTILEVDRSTPINCYDMLDLNFHSFSQKQLRTNFRKASLMYHPDKVGQQGAETFVSVRAAHEILVDPVTRMAYDRFGPSMLSCQGCKTNKDFINNGLSSYYTFYLGSGVVLVLMSVLGKGQFARYWRFIVLFGMAALELAMILRPTPITLLSWIVPHRVTFEQIAILHQVFISTFIAISQIGPILVPSKENERGSVKDLLTRLEMLTVMSNTESVVQMQGVFDVFRGDEECMTQLKRQMGIMALDSRLTQDQLLNEARSNVQRRLHQKKAI</sequence>
<feature type="transmembrane region" description="Helical" evidence="2">
    <location>
        <begin position="49"/>
        <end position="66"/>
    </location>
</feature>
<name>A0A9P5SQ21_9FUNG</name>
<dbReference type="GO" id="GO:0005783">
    <property type="term" value="C:endoplasmic reticulum"/>
    <property type="evidence" value="ECO:0007669"/>
    <property type="project" value="TreeGrafter"/>
</dbReference>
<dbReference type="Gene3D" id="1.10.287.110">
    <property type="entry name" value="DnaJ domain"/>
    <property type="match status" value="1"/>
</dbReference>
<evidence type="ECO:0000256" key="2">
    <source>
        <dbReference type="SAM" id="Phobius"/>
    </source>
</evidence>
<dbReference type="SUPFAM" id="SSF46565">
    <property type="entry name" value="Chaperone J-domain"/>
    <property type="match status" value="1"/>
</dbReference>
<dbReference type="AlphaFoldDB" id="A0A9P5SQ21"/>
<accession>A0A9P5SQ21</accession>
<feature type="transmembrane region" description="Helical" evidence="2">
    <location>
        <begin position="226"/>
        <end position="248"/>
    </location>
</feature>
<proteinExistence type="predicted"/>
<dbReference type="GO" id="GO:0036503">
    <property type="term" value="P:ERAD pathway"/>
    <property type="evidence" value="ECO:0007669"/>
    <property type="project" value="TreeGrafter"/>
</dbReference>
<dbReference type="PROSITE" id="PS00636">
    <property type="entry name" value="DNAJ_1"/>
    <property type="match status" value="1"/>
</dbReference>
<dbReference type="SMART" id="SM00271">
    <property type="entry name" value="DnaJ"/>
    <property type="match status" value="1"/>
</dbReference>
<keyword evidence="5" id="KW-1185">Reference proteome</keyword>
<dbReference type="EMBL" id="JAAAUY010000124">
    <property type="protein sequence ID" value="KAF9334911.1"/>
    <property type="molecule type" value="Genomic_DNA"/>
</dbReference>
<dbReference type="GO" id="GO:0051787">
    <property type="term" value="F:misfolded protein binding"/>
    <property type="evidence" value="ECO:0007669"/>
    <property type="project" value="TreeGrafter"/>
</dbReference>
<reference evidence="4" key="1">
    <citation type="journal article" date="2020" name="Fungal Divers.">
        <title>Resolving the Mortierellaceae phylogeny through synthesis of multi-gene phylogenetics and phylogenomics.</title>
        <authorList>
            <person name="Vandepol N."/>
            <person name="Liber J."/>
            <person name="Desiro A."/>
            <person name="Na H."/>
            <person name="Kennedy M."/>
            <person name="Barry K."/>
            <person name="Grigoriev I.V."/>
            <person name="Miller A.N."/>
            <person name="O'Donnell K."/>
            <person name="Stajich J.E."/>
            <person name="Bonito G."/>
        </authorList>
    </citation>
    <scope>NUCLEOTIDE SEQUENCE</scope>
    <source>
        <strain evidence="4">NVP1</strain>
    </source>
</reference>
<keyword evidence="2" id="KW-0472">Membrane</keyword>
<feature type="transmembrane region" description="Helical" evidence="2">
    <location>
        <begin position="162"/>
        <end position="180"/>
    </location>
</feature>
<evidence type="ECO:0000313" key="5">
    <source>
        <dbReference type="Proteomes" id="UP000696485"/>
    </source>
</evidence>
<gene>
    <name evidence="4" type="ORF">BG006_001261</name>
</gene>
<protein>
    <recommendedName>
        <fullName evidence="3">J domain-containing protein</fullName>
    </recommendedName>
</protein>
<dbReference type="Proteomes" id="UP000696485">
    <property type="component" value="Unassembled WGS sequence"/>
</dbReference>
<evidence type="ECO:0000313" key="4">
    <source>
        <dbReference type="EMBL" id="KAF9334911.1"/>
    </source>
</evidence>
<evidence type="ECO:0000259" key="3">
    <source>
        <dbReference type="PROSITE" id="PS50076"/>
    </source>
</evidence>